<gene>
    <name evidence="3" type="ORF">GG681_16110</name>
</gene>
<proteinExistence type="predicted"/>
<dbReference type="Gene3D" id="3.90.550.10">
    <property type="entry name" value="Spore Coat Polysaccharide Biosynthesis Protein SpsA, Chain A"/>
    <property type="match status" value="1"/>
</dbReference>
<accession>A0A844B255</accession>
<reference evidence="3 4" key="1">
    <citation type="submission" date="2019-10" db="EMBL/GenBank/DDBJ databases">
        <title>Epibacterium sp. nov., isolated from seawater.</title>
        <authorList>
            <person name="Zhang X."/>
            <person name="Li N."/>
        </authorList>
    </citation>
    <scope>NUCLEOTIDE SEQUENCE [LARGE SCALE GENOMIC DNA]</scope>
    <source>
        <strain evidence="3 4">SM1969</strain>
    </source>
</reference>
<keyword evidence="3" id="KW-0808">Transferase</keyword>
<comment type="caution">
    <text evidence="3">The sequence shown here is derived from an EMBL/GenBank/DDBJ whole genome shotgun (WGS) entry which is preliminary data.</text>
</comment>
<dbReference type="PANTHER" id="PTHR22916">
    <property type="entry name" value="GLYCOSYLTRANSFERASE"/>
    <property type="match status" value="1"/>
</dbReference>
<dbReference type="RefSeq" id="WP_153549063.1">
    <property type="nucleotide sequence ID" value="NZ_WIXK01000011.1"/>
</dbReference>
<evidence type="ECO:0000313" key="4">
    <source>
        <dbReference type="Proteomes" id="UP000436694"/>
    </source>
</evidence>
<organism evidence="3 4">
    <name type="scientific">Tritonibacter aquimaris</name>
    <dbReference type="NCBI Taxonomy" id="2663379"/>
    <lineage>
        <taxon>Bacteria</taxon>
        <taxon>Pseudomonadati</taxon>
        <taxon>Pseudomonadota</taxon>
        <taxon>Alphaproteobacteria</taxon>
        <taxon>Rhodobacterales</taxon>
        <taxon>Paracoccaceae</taxon>
        <taxon>Tritonibacter</taxon>
    </lineage>
</organism>
<evidence type="ECO:0000313" key="3">
    <source>
        <dbReference type="EMBL" id="MQY44171.1"/>
    </source>
</evidence>
<dbReference type="CDD" id="cd00761">
    <property type="entry name" value="Glyco_tranf_GTA_type"/>
    <property type="match status" value="1"/>
</dbReference>
<dbReference type="InterPro" id="IPR001173">
    <property type="entry name" value="Glyco_trans_2-like"/>
</dbReference>
<dbReference type="GO" id="GO:0016758">
    <property type="term" value="F:hexosyltransferase activity"/>
    <property type="evidence" value="ECO:0007669"/>
    <property type="project" value="UniProtKB-ARBA"/>
</dbReference>
<keyword evidence="4" id="KW-1185">Reference proteome</keyword>
<dbReference type="Proteomes" id="UP000436694">
    <property type="component" value="Unassembled WGS sequence"/>
</dbReference>
<name>A0A844B255_9RHOB</name>
<dbReference type="Pfam" id="PF00535">
    <property type="entry name" value="Glycos_transf_2"/>
    <property type="match status" value="1"/>
</dbReference>
<dbReference type="InterPro" id="IPR029044">
    <property type="entry name" value="Nucleotide-diphossugar_trans"/>
</dbReference>
<dbReference type="PANTHER" id="PTHR22916:SF3">
    <property type="entry name" value="UDP-GLCNAC:BETAGAL BETA-1,3-N-ACETYLGLUCOSAMINYLTRANSFERASE-LIKE PROTEIN 1"/>
    <property type="match status" value="1"/>
</dbReference>
<protein>
    <submittedName>
        <fullName evidence="3">Glycosyltransferase</fullName>
    </submittedName>
</protein>
<dbReference type="EMBL" id="WIXK01000011">
    <property type="protein sequence ID" value="MQY44171.1"/>
    <property type="molecule type" value="Genomic_DNA"/>
</dbReference>
<dbReference type="SUPFAM" id="SSF53448">
    <property type="entry name" value="Nucleotide-diphospho-sugar transferases"/>
    <property type="match status" value="1"/>
</dbReference>
<dbReference type="AlphaFoldDB" id="A0A844B255"/>
<evidence type="ECO:0000256" key="1">
    <source>
        <dbReference type="SAM" id="MobiDB-lite"/>
    </source>
</evidence>
<evidence type="ECO:0000259" key="2">
    <source>
        <dbReference type="Pfam" id="PF00535"/>
    </source>
</evidence>
<sequence>MMSPRYSLVIPAYNDASGLARTLRYFETCSAAVEILLVDDGSEDNTAEVVEQARLPASVTLEYHRQPHNQGPAAARNLGIENARADRLLFLDADDILTPNIFALLDQVDLRQDFILFKHHLATRKDQIHSYNMHLADRQFFSNLARGGYPAESLRLKDCPEAAGTVNFPWNKLYRRDFLLEQEIRFPDYRMHEDILFHWQCFLRCGDFAVLNWAPPLLTHFELPAAGRATHYVGEKRLAVVDLLAQVEDELLRHPDALSLEPVFAEFCEEIFTWMITTLKQDEAGNSWTQRYQDAAERFWSNSKIAPPEQPQDETGDEAW</sequence>
<feature type="domain" description="Glycosyltransferase 2-like" evidence="2">
    <location>
        <begin position="7"/>
        <end position="105"/>
    </location>
</feature>
<feature type="region of interest" description="Disordered" evidence="1">
    <location>
        <begin position="301"/>
        <end position="320"/>
    </location>
</feature>
<feature type="compositionally biased region" description="Acidic residues" evidence="1">
    <location>
        <begin position="311"/>
        <end position="320"/>
    </location>
</feature>